<evidence type="ECO:0000313" key="3">
    <source>
        <dbReference type="Proteomes" id="UP001367316"/>
    </source>
</evidence>
<sequence length="125" mass="14092">MALCLFSLSNSRLALSLSTRLASTPSQGVSLASKLEYHSNDCCDGRDWLDTTRCAPTKATLRGHAPFPSTCKLLMWSKTLFFFYCESLLIINQTRLKRPSRLELELIHELLFSPPSLSSQPVERK</sequence>
<keyword evidence="1" id="KW-0732">Signal</keyword>
<dbReference type="EMBL" id="JBBPBF010000061">
    <property type="protein sequence ID" value="KAK7605904.1"/>
    <property type="molecule type" value="Genomic_DNA"/>
</dbReference>
<keyword evidence="3" id="KW-1185">Reference proteome</keyword>
<dbReference type="Proteomes" id="UP001367316">
    <property type="component" value="Unassembled WGS sequence"/>
</dbReference>
<organism evidence="2 3">
    <name type="scientific">Phyllosticta paracitricarpa</name>
    <dbReference type="NCBI Taxonomy" id="2016321"/>
    <lineage>
        <taxon>Eukaryota</taxon>
        <taxon>Fungi</taxon>
        <taxon>Dikarya</taxon>
        <taxon>Ascomycota</taxon>
        <taxon>Pezizomycotina</taxon>
        <taxon>Dothideomycetes</taxon>
        <taxon>Dothideomycetes incertae sedis</taxon>
        <taxon>Botryosphaeriales</taxon>
        <taxon>Phyllostictaceae</taxon>
        <taxon>Phyllosticta</taxon>
    </lineage>
</organism>
<gene>
    <name evidence="2" type="ORF">JOL62DRAFT_392108</name>
</gene>
<protein>
    <recommendedName>
        <fullName evidence="4">Secreted protein</fullName>
    </recommendedName>
</protein>
<evidence type="ECO:0000256" key="1">
    <source>
        <dbReference type="SAM" id="SignalP"/>
    </source>
</evidence>
<reference evidence="2 3" key="1">
    <citation type="submission" date="2024-04" db="EMBL/GenBank/DDBJ databases">
        <title>Phyllosticta paracitricarpa is synonymous to the EU quarantine fungus P. citricarpa based on phylogenomic analyses.</title>
        <authorList>
            <consortium name="Lawrence Berkeley National Laboratory"/>
            <person name="Van ingen-buijs V.A."/>
            <person name="Van westerhoven A.C."/>
            <person name="Haridas S."/>
            <person name="Skiadas P."/>
            <person name="Martin F."/>
            <person name="Groenewald J.Z."/>
            <person name="Crous P.W."/>
            <person name="Seidl M.F."/>
        </authorList>
    </citation>
    <scope>NUCLEOTIDE SEQUENCE [LARGE SCALE GENOMIC DNA]</scope>
    <source>
        <strain evidence="2 3">CBS 141358</strain>
    </source>
</reference>
<comment type="caution">
    <text evidence="2">The sequence shown here is derived from an EMBL/GenBank/DDBJ whole genome shotgun (WGS) entry which is preliminary data.</text>
</comment>
<feature type="signal peptide" evidence="1">
    <location>
        <begin position="1"/>
        <end position="16"/>
    </location>
</feature>
<feature type="chain" id="PRO_5046301864" description="Secreted protein" evidence="1">
    <location>
        <begin position="17"/>
        <end position="125"/>
    </location>
</feature>
<accession>A0ABR1MVU4</accession>
<proteinExistence type="predicted"/>
<evidence type="ECO:0008006" key="4">
    <source>
        <dbReference type="Google" id="ProtNLM"/>
    </source>
</evidence>
<evidence type="ECO:0000313" key="2">
    <source>
        <dbReference type="EMBL" id="KAK7605904.1"/>
    </source>
</evidence>
<name>A0ABR1MVU4_9PEZI</name>